<keyword evidence="2" id="KW-0732">Signal</keyword>
<evidence type="ECO:0000313" key="4">
    <source>
        <dbReference type="Proteomes" id="UP000291130"/>
    </source>
</evidence>
<evidence type="ECO:0000256" key="1">
    <source>
        <dbReference type="SAM" id="MobiDB-lite"/>
    </source>
</evidence>
<dbReference type="EMBL" id="CP035952">
    <property type="protein sequence ID" value="QBF28421.1"/>
    <property type="molecule type" value="Genomic_DNA"/>
</dbReference>
<dbReference type="Gene3D" id="2.40.160.10">
    <property type="entry name" value="Porin"/>
    <property type="match status" value="1"/>
</dbReference>
<dbReference type="Pfam" id="PF07396">
    <property type="entry name" value="Porin_O_P"/>
    <property type="match status" value="1"/>
</dbReference>
<dbReference type="Proteomes" id="UP000291130">
    <property type="component" value="Chromosome"/>
</dbReference>
<feature type="region of interest" description="Disordered" evidence="1">
    <location>
        <begin position="258"/>
        <end position="279"/>
    </location>
</feature>
<name>A0A411MNR5_9PSED</name>
<dbReference type="SUPFAM" id="SSF56935">
    <property type="entry name" value="Porins"/>
    <property type="match status" value="1"/>
</dbReference>
<sequence>MNVSKQYFVLGFRAAVCSTGLMLTSLSQAGIVTTDGPDLMVKTRGGLELATVDKAFSFKLGGRVQADYSQFDGIYTNNGNSADAAYLRRAYLEFGGRLYSDWKYQVNYDLSRNVGNASSGYFDQASLTYTGFDLLDLRLGRFYTDFGLEKATSSKWVTAMERNLSYDAVSWTGDNLGLGIQARSVLNNLAFVSASLFNENNNDSNGDSVKRYNLRTVFAPWNSSGNVLHLGAQFAYRDLQDSAVDTRIRSRLGIRGVDTEGGNDAGTNGNRPLFGGASAQPGLWRNDNVWGLEGAWAHGPLSLQAEYLRRTLKADRAASDVNASGYYGQVAYTLTGEARQYRLDGAAFDAIKPENQTIGAWELFYRYDSLTVEDNNLAREGNAKGQTHTLGVNWYANEAVKVSADYVSARTDNLANQVGDDSGSGIAMRLQYTF</sequence>
<evidence type="ECO:0000313" key="3">
    <source>
        <dbReference type="EMBL" id="QBF28421.1"/>
    </source>
</evidence>
<dbReference type="OrthoDB" id="9807854at2"/>
<feature type="chain" id="PRO_5019244114" evidence="2">
    <location>
        <begin position="30"/>
        <end position="434"/>
    </location>
</feature>
<feature type="signal peptide" evidence="2">
    <location>
        <begin position="1"/>
        <end position="29"/>
    </location>
</feature>
<organism evidence="3 4">
    <name type="scientific">Pseudomonas tructae</name>
    <dbReference type="NCBI Taxonomy" id="2518644"/>
    <lineage>
        <taxon>Bacteria</taxon>
        <taxon>Pseudomonadati</taxon>
        <taxon>Pseudomonadota</taxon>
        <taxon>Gammaproteobacteria</taxon>
        <taxon>Pseudomonadales</taxon>
        <taxon>Pseudomonadaceae</taxon>
        <taxon>Pseudomonas</taxon>
    </lineage>
</organism>
<accession>A0A411MNR5</accession>
<protein>
    <submittedName>
        <fullName evidence="3">Porin</fullName>
    </submittedName>
</protein>
<dbReference type="AlphaFoldDB" id="A0A411MNR5"/>
<dbReference type="InterPro" id="IPR010870">
    <property type="entry name" value="Porin_O/P"/>
</dbReference>
<evidence type="ECO:0000256" key="2">
    <source>
        <dbReference type="SAM" id="SignalP"/>
    </source>
</evidence>
<gene>
    <name evidence="3" type="ORF">EXN22_23020</name>
</gene>
<proteinExistence type="predicted"/>
<reference evidence="3 4" key="1">
    <citation type="submission" date="2019-02" db="EMBL/GenBank/DDBJ databases">
        <title>Complete genome sequence of Pseudomonas sp. SNU WT1 isolated from rainbow trout.</title>
        <authorList>
            <person name="Oh W.T."/>
            <person name="Park S.C."/>
        </authorList>
    </citation>
    <scope>NUCLEOTIDE SEQUENCE [LARGE SCALE GENOMIC DNA]</scope>
    <source>
        <strain evidence="3 4">SNU WT1</strain>
    </source>
</reference>
<keyword evidence="4" id="KW-1185">Reference proteome</keyword>
<dbReference type="KEGG" id="ptk:EXN22_23020"/>
<dbReference type="InterPro" id="IPR023614">
    <property type="entry name" value="Porin_dom_sf"/>
</dbReference>